<sequence>MIICGQEFEFSALNANDLDRMDAAQQHMQAASDRESKRAHTGPADILRGQCRLMMGYFDELLGEGASERLGLDGNNFGACVRVTNAIKEAIAAEQATVKQAAAMPMNREQRRAVAKQKKTVPYKVISTPKTTTEDTFIRGQTEVSYGGEPDVVVPALTDEQKTEQLIDARQAVDALRDDPDAMQQLAAYALQIAAERHV</sequence>
<dbReference type="Proteomes" id="UP001379600">
    <property type="component" value="Unassembled WGS sequence"/>
</dbReference>
<evidence type="ECO:0000313" key="2">
    <source>
        <dbReference type="Proteomes" id="UP001379600"/>
    </source>
</evidence>
<reference evidence="1 2" key="1">
    <citation type="submission" date="2024-03" db="EMBL/GenBank/DDBJ databases">
        <authorList>
            <person name="Plomp N."/>
            <person name="Harmsen H.J."/>
        </authorList>
    </citation>
    <scope>NUCLEOTIDE SEQUENCE [LARGE SCALE GENOMIC DNA]</scope>
    <source>
        <strain evidence="1 2">HTF-76H</strain>
    </source>
</reference>
<evidence type="ECO:0000313" key="1">
    <source>
        <dbReference type="EMBL" id="MEJ3690607.1"/>
    </source>
</evidence>
<protein>
    <submittedName>
        <fullName evidence="1">DUF6673 family protein</fullName>
    </submittedName>
</protein>
<dbReference type="RefSeq" id="WP_337678958.1">
    <property type="nucleotide sequence ID" value="NZ_JBBFKB010000102.1"/>
</dbReference>
<keyword evidence="2" id="KW-1185">Reference proteome</keyword>
<dbReference type="AlphaFoldDB" id="A0AB35XX98"/>
<proteinExistence type="predicted"/>
<dbReference type="EMBL" id="JBBFKC010000004">
    <property type="protein sequence ID" value="MEJ3690607.1"/>
    <property type="molecule type" value="Genomic_DNA"/>
</dbReference>
<organism evidence="1 2">
    <name type="scientific">Faecalibacterium taiwanense</name>
    <dbReference type="NCBI Taxonomy" id="3030638"/>
    <lineage>
        <taxon>Bacteria</taxon>
        <taxon>Bacillati</taxon>
        <taxon>Bacillota</taxon>
        <taxon>Clostridia</taxon>
        <taxon>Eubacteriales</taxon>
        <taxon>Oscillospiraceae</taxon>
        <taxon>Faecalibacterium</taxon>
    </lineage>
</organism>
<name>A0AB35XX98_9FIRM</name>
<comment type="caution">
    <text evidence="1">The sequence shown here is derived from an EMBL/GenBank/DDBJ whole genome shotgun (WGS) entry which is preliminary data.</text>
</comment>
<accession>A0AB35XX98</accession>
<gene>
    <name evidence="1" type="ORF">WF787_05110</name>
</gene>